<proteinExistence type="predicted"/>
<dbReference type="AlphaFoldDB" id="A0A4Q0PPL3"/>
<evidence type="ECO:0000313" key="2">
    <source>
        <dbReference type="Proteomes" id="UP000290608"/>
    </source>
</evidence>
<evidence type="ECO:0000313" key="1">
    <source>
        <dbReference type="EMBL" id="RXG32441.1"/>
    </source>
</evidence>
<reference evidence="1 2" key="1">
    <citation type="submission" date="2018-07" db="EMBL/GenBank/DDBJ databases">
        <title>Leeuwenhoekiella genomics.</title>
        <authorList>
            <person name="Tahon G."/>
            <person name="Willems A."/>
        </authorList>
    </citation>
    <scope>NUCLEOTIDE SEQUENCE [LARGE SCALE GENOMIC DNA]</scope>
    <source>
        <strain evidence="1 2">LMG 1345</strain>
    </source>
</reference>
<accession>A0A4Q0PPL3</accession>
<name>A0A4Q0PPL3_9FLAO</name>
<dbReference type="SUPFAM" id="SSF52172">
    <property type="entry name" value="CheY-like"/>
    <property type="match status" value="1"/>
</dbReference>
<dbReference type="EMBL" id="QOVL01000003">
    <property type="protein sequence ID" value="RXG32441.1"/>
    <property type="molecule type" value="Genomic_DNA"/>
</dbReference>
<dbReference type="Proteomes" id="UP000290608">
    <property type="component" value="Unassembled WGS sequence"/>
</dbReference>
<dbReference type="STRING" id="1122159.SAMN02745246_00911"/>
<sequence length="100" mass="11416">MNLTASSLIFIYCENGATALNTLEQYSKTTSACIILLDLHILVMDGWEFLDKFQSIPKPVCNLQLYILSSSTDTADLERVKSYPFVQKFTPFLKRYPRNA</sequence>
<gene>
    <name evidence="1" type="ORF">DSL99_764</name>
</gene>
<evidence type="ECO:0008006" key="3">
    <source>
        <dbReference type="Google" id="ProtNLM"/>
    </source>
</evidence>
<dbReference type="InterPro" id="IPR011006">
    <property type="entry name" value="CheY-like_superfamily"/>
</dbReference>
<dbReference type="Gene3D" id="3.40.50.2300">
    <property type="match status" value="1"/>
</dbReference>
<protein>
    <recommendedName>
        <fullName evidence="3">Response regulator receiver domain-containing protein</fullName>
    </recommendedName>
</protein>
<organism evidence="1 2">
    <name type="scientific">Leeuwenhoekiella marinoflava</name>
    <dbReference type="NCBI Taxonomy" id="988"/>
    <lineage>
        <taxon>Bacteria</taxon>
        <taxon>Pseudomonadati</taxon>
        <taxon>Bacteroidota</taxon>
        <taxon>Flavobacteriia</taxon>
        <taxon>Flavobacteriales</taxon>
        <taxon>Flavobacteriaceae</taxon>
        <taxon>Leeuwenhoekiella</taxon>
    </lineage>
</organism>
<comment type="caution">
    <text evidence="1">The sequence shown here is derived from an EMBL/GenBank/DDBJ whole genome shotgun (WGS) entry which is preliminary data.</text>
</comment>